<keyword evidence="3" id="KW-1185">Reference proteome</keyword>
<sequence>MESPGPIKIPVYKRRELIRNDKNKNILNSSDYKLLVSADIHNFLSDDTFFFRNMDLKALIGFRSLHVCILNRLDITFYCLDLIFILKCVLIVPVDIIVPVTFIISFVVKVRVPNIQSSRMVMDLTISENRSTFWLIQVLGIRWMTNGLYMIPLNLIQKRTYKNLKTGLTEAVQTGTGQLNGIPIAIGVMDFQFMGGVYGIRSRRENTRLIEYAAINFYLFFYYFMFNSYIPYTGGVTASLWYVKSIEQTLNRQYLKVQKRTEYLFDKGLCRSIYQCSEELFLFTAVFFESKLTPAEVLK</sequence>
<dbReference type="EMBL" id="BDQV01000529">
    <property type="protein sequence ID" value="GAY65936.1"/>
    <property type="molecule type" value="Genomic_DNA"/>
</dbReference>
<comment type="caution">
    <text evidence="2">The sequence shown here is derived from an EMBL/GenBank/DDBJ whole genome shotgun (WGS) entry which is preliminary data.</text>
</comment>
<dbReference type="InterPro" id="IPR029045">
    <property type="entry name" value="ClpP/crotonase-like_dom_sf"/>
</dbReference>
<dbReference type="AlphaFoldDB" id="A0A2H5QMU7"/>
<dbReference type="GO" id="GO:0003989">
    <property type="term" value="F:acetyl-CoA carboxylase activity"/>
    <property type="evidence" value="ECO:0007669"/>
    <property type="project" value="TreeGrafter"/>
</dbReference>
<proteinExistence type="predicted"/>
<feature type="transmembrane region" description="Helical" evidence="1">
    <location>
        <begin position="132"/>
        <end position="156"/>
    </location>
</feature>
<dbReference type="SUPFAM" id="SSF52096">
    <property type="entry name" value="ClpP/crotonase"/>
    <property type="match status" value="1"/>
</dbReference>
<organism evidence="2 3">
    <name type="scientific">Citrus unshiu</name>
    <name type="common">Satsuma mandarin</name>
    <name type="synonym">Citrus nobilis var. unshiu</name>
    <dbReference type="NCBI Taxonomy" id="55188"/>
    <lineage>
        <taxon>Eukaryota</taxon>
        <taxon>Viridiplantae</taxon>
        <taxon>Streptophyta</taxon>
        <taxon>Embryophyta</taxon>
        <taxon>Tracheophyta</taxon>
        <taxon>Spermatophyta</taxon>
        <taxon>Magnoliopsida</taxon>
        <taxon>eudicotyledons</taxon>
        <taxon>Gunneridae</taxon>
        <taxon>Pentapetalae</taxon>
        <taxon>rosids</taxon>
        <taxon>malvids</taxon>
        <taxon>Sapindales</taxon>
        <taxon>Rutaceae</taxon>
        <taxon>Aurantioideae</taxon>
        <taxon>Citrus</taxon>
    </lineage>
</organism>
<accession>A0A2H5QMU7</accession>
<feature type="transmembrane region" description="Helical" evidence="1">
    <location>
        <begin position="209"/>
        <end position="226"/>
    </location>
</feature>
<evidence type="ECO:0000256" key="1">
    <source>
        <dbReference type="SAM" id="Phobius"/>
    </source>
</evidence>
<dbReference type="PANTHER" id="PTHR42995">
    <property type="entry name" value="ACETYL-COENZYME A CARBOXYLASE CARBOXYL TRANSFERASE SUBUNIT BETA, CHLOROPLASTIC"/>
    <property type="match status" value="1"/>
</dbReference>
<protein>
    <submittedName>
        <fullName evidence="2">Uncharacterized protein</fullName>
    </submittedName>
</protein>
<keyword evidence="1" id="KW-1133">Transmembrane helix</keyword>
<feature type="transmembrane region" description="Helical" evidence="1">
    <location>
        <begin position="82"/>
        <end position="112"/>
    </location>
</feature>
<gene>
    <name evidence="2" type="ORF">CUMW_244880</name>
</gene>
<dbReference type="PANTHER" id="PTHR42995:SF5">
    <property type="entry name" value="ACETYL-COENZYME A CARBOXYLASE CARBOXYL TRANSFERASE SUBUNIT BETA, CHLOROPLASTIC"/>
    <property type="match status" value="1"/>
</dbReference>
<dbReference type="GO" id="GO:0006633">
    <property type="term" value="P:fatty acid biosynthetic process"/>
    <property type="evidence" value="ECO:0007669"/>
    <property type="project" value="TreeGrafter"/>
</dbReference>
<dbReference type="STRING" id="55188.A0A2H5QMU7"/>
<keyword evidence="1" id="KW-0812">Transmembrane</keyword>
<dbReference type="GO" id="GO:2001295">
    <property type="term" value="P:malonyl-CoA biosynthetic process"/>
    <property type="evidence" value="ECO:0007669"/>
    <property type="project" value="TreeGrafter"/>
</dbReference>
<dbReference type="Proteomes" id="UP000236630">
    <property type="component" value="Unassembled WGS sequence"/>
</dbReference>
<name>A0A2H5QMU7_CITUN</name>
<evidence type="ECO:0000313" key="2">
    <source>
        <dbReference type="EMBL" id="GAY65936.1"/>
    </source>
</evidence>
<evidence type="ECO:0000313" key="3">
    <source>
        <dbReference type="Proteomes" id="UP000236630"/>
    </source>
</evidence>
<keyword evidence="1" id="KW-0472">Membrane</keyword>
<reference evidence="2 3" key="1">
    <citation type="journal article" date="2017" name="Front. Genet.">
        <title>Draft sequencing of the heterozygous diploid genome of Satsuma (Citrus unshiu Marc.) using a hybrid assembly approach.</title>
        <authorList>
            <person name="Shimizu T."/>
            <person name="Tanizawa Y."/>
            <person name="Mochizuki T."/>
            <person name="Nagasaki H."/>
            <person name="Yoshioka T."/>
            <person name="Toyoda A."/>
            <person name="Fujiyama A."/>
            <person name="Kaminuma E."/>
            <person name="Nakamura Y."/>
        </authorList>
    </citation>
    <scope>NUCLEOTIDE SEQUENCE [LARGE SCALE GENOMIC DNA]</scope>
    <source>
        <strain evidence="3">cv. Miyagawa wase</strain>
    </source>
</reference>
<dbReference type="Gene3D" id="3.90.226.10">
    <property type="entry name" value="2-enoyl-CoA Hydratase, Chain A, domain 1"/>
    <property type="match status" value="1"/>
</dbReference>